<evidence type="ECO:0000256" key="2">
    <source>
        <dbReference type="ARBA" id="ARBA00023015"/>
    </source>
</evidence>
<dbReference type="InterPro" id="IPR013249">
    <property type="entry name" value="RNA_pol_sigma70_r4_t2"/>
</dbReference>
<evidence type="ECO:0000256" key="3">
    <source>
        <dbReference type="ARBA" id="ARBA00023082"/>
    </source>
</evidence>
<dbReference type="InterPro" id="IPR013325">
    <property type="entry name" value="RNA_pol_sigma_r2"/>
</dbReference>
<name>A0ABR7NKF9_9FIRM</name>
<sequence>MLAILMTSAAESGEAEKFTAIYKRYHRILLRLACSILKEQQAAEDAVQNAFLNILRNLDKIDEINCSKTRVFLIVITRRECYKLYNIRREEQPIELGEDLAGPDAVWEEIEQNADGEALREAMLKLSELDRQLLLGKYAYGYRYRELASLFGLSEKNVSVRLLRAKQKIVLLLKGGEGL</sequence>
<dbReference type="InterPro" id="IPR014284">
    <property type="entry name" value="RNA_pol_sigma-70_dom"/>
</dbReference>
<keyword evidence="4" id="KW-0238">DNA-binding</keyword>
<dbReference type="Gene3D" id="1.10.1740.10">
    <property type="match status" value="1"/>
</dbReference>
<dbReference type="Proteomes" id="UP000658131">
    <property type="component" value="Unassembled WGS sequence"/>
</dbReference>
<dbReference type="NCBIfam" id="TIGR02937">
    <property type="entry name" value="sigma70-ECF"/>
    <property type="match status" value="1"/>
</dbReference>
<evidence type="ECO:0000256" key="4">
    <source>
        <dbReference type="ARBA" id="ARBA00023125"/>
    </source>
</evidence>
<evidence type="ECO:0000256" key="1">
    <source>
        <dbReference type="ARBA" id="ARBA00010641"/>
    </source>
</evidence>
<gene>
    <name evidence="8" type="ORF">H8717_09825</name>
</gene>
<comment type="caution">
    <text evidence="8">The sequence shown here is derived from an EMBL/GenBank/DDBJ whole genome shotgun (WGS) entry which is preliminary data.</text>
</comment>
<evidence type="ECO:0000313" key="9">
    <source>
        <dbReference type="Proteomes" id="UP000658131"/>
    </source>
</evidence>
<dbReference type="PANTHER" id="PTHR43133">
    <property type="entry name" value="RNA POLYMERASE ECF-TYPE SIGMA FACTO"/>
    <property type="match status" value="1"/>
</dbReference>
<dbReference type="InterPro" id="IPR036388">
    <property type="entry name" value="WH-like_DNA-bd_sf"/>
</dbReference>
<evidence type="ECO:0000259" key="7">
    <source>
        <dbReference type="Pfam" id="PF08281"/>
    </source>
</evidence>
<comment type="similarity">
    <text evidence="1">Belongs to the sigma-70 factor family. ECF subfamily.</text>
</comment>
<keyword evidence="9" id="KW-1185">Reference proteome</keyword>
<dbReference type="RefSeq" id="WP_262400203.1">
    <property type="nucleotide sequence ID" value="NZ_JACRTB010000014.1"/>
</dbReference>
<evidence type="ECO:0000313" key="8">
    <source>
        <dbReference type="EMBL" id="MBC8576700.1"/>
    </source>
</evidence>
<dbReference type="InterPro" id="IPR007627">
    <property type="entry name" value="RNA_pol_sigma70_r2"/>
</dbReference>
<reference evidence="8 9" key="1">
    <citation type="submission" date="2020-08" db="EMBL/GenBank/DDBJ databases">
        <title>Genome public.</title>
        <authorList>
            <person name="Liu C."/>
            <person name="Sun Q."/>
        </authorList>
    </citation>
    <scope>NUCLEOTIDE SEQUENCE [LARGE SCALE GENOMIC DNA]</scope>
    <source>
        <strain evidence="8 9">BX1</strain>
    </source>
</reference>
<proteinExistence type="inferred from homology"/>
<dbReference type="SUPFAM" id="SSF88946">
    <property type="entry name" value="Sigma2 domain of RNA polymerase sigma factors"/>
    <property type="match status" value="1"/>
</dbReference>
<evidence type="ECO:0000259" key="6">
    <source>
        <dbReference type="Pfam" id="PF04542"/>
    </source>
</evidence>
<dbReference type="SUPFAM" id="SSF88659">
    <property type="entry name" value="Sigma3 and sigma4 domains of RNA polymerase sigma factors"/>
    <property type="match status" value="1"/>
</dbReference>
<dbReference type="Pfam" id="PF04542">
    <property type="entry name" value="Sigma70_r2"/>
    <property type="match status" value="1"/>
</dbReference>
<dbReference type="Gene3D" id="1.10.10.10">
    <property type="entry name" value="Winged helix-like DNA-binding domain superfamily/Winged helix DNA-binding domain"/>
    <property type="match status" value="1"/>
</dbReference>
<protein>
    <submittedName>
        <fullName evidence="8">Sigma-70 family RNA polymerase sigma factor</fullName>
    </submittedName>
</protein>
<feature type="domain" description="RNA polymerase sigma factor 70 region 4 type 2" evidence="7">
    <location>
        <begin position="117"/>
        <end position="169"/>
    </location>
</feature>
<keyword evidence="2" id="KW-0805">Transcription regulation</keyword>
<dbReference type="EMBL" id="JACRTB010000014">
    <property type="protein sequence ID" value="MBC8576700.1"/>
    <property type="molecule type" value="Genomic_DNA"/>
</dbReference>
<accession>A0ABR7NKF9</accession>
<dbReference type="Pfam" id="PF08281">
    <property type="entry name" value="Sigma70_r4_2"/>
    <property type="match status" value="1"/>
</dbReference>
<evidence type="ECO:0000256" key="5">
    <source>
        <dbReference type="ARBA" id="ARBA00023163"/>
    </source>
</evidence>
<dbReference type="PANTHER" id="PTHR43133:SF8">
    <property type="entry name" value="RNA POLYMERASE SIGMA FACTOR HI_1459-RELATED"/>
    <property type="match status" value="1"/>
</dbReference>
<feature type="domain" description="RNA polymerase sigma-70 region 2" evidence="6">
    <location>
        <begin position="21"/>
        <end position="85"/>
    </location>
</feature>
<organism evidence="8 9">
    <name type="scientific">Yanshouia hominis</name>
    <dbReference type="NCBI Taxonomy" id="2763673"/>
    <lineage>
        <taxon>Bacteria</taxon>
        <taxon>Bacillati</taxon>
        <taxon>Bacillota</taxon>
        <taxon>Clostridia</taxon>
        <taxon>Eubacteriales</taxon>
        <taxon>Oscillospiraceae</taxon>
        <taxon>Yanshouia</taxon>
    </lineage>
</organism>
<keyword evidence="3" id="KW-0731">Sigma factor</keyword>
<keyword evidence="5" id="KW-0804">Transcription</keyword>
<dbReference type="InterPro" id="IPR013324">
    <property type="entry name" value="RNA_pol_sigma_r3/r4-like"/>
</dbReference>
<dbReference type="InterPro" id="IPR039425">
    <property type="entry name" value="RNA_pol_sigma-70-like"/>
</dbReference>